<dbReference type="Proteomes" id="UP000807342">
    <property type="component" value="Unassembled WGS sequence"/>
</dbReference>
<evidence type="ECO:0000256" key="1">
    <source>
        <dbReference type="SAM" id="MobiDB-lite"/>
    </source>
</evidence>
<reference evidence="2" key="1">
    <citation type="submission" date="2020-11" db="EMBL/GenBank/DDBJ databases">
        <authorList>
            <consortium name="DOE Joint Genome Institute"/>
            <person name="Ahrendt S."/>
            <person name="Riley R."/>
            <person name="Andreopoulos W."/>
            <person name="Labutti K."/>
            <person name="Pangilinan J."/>
            <person name="Ruiz-Duenas F.J."/>
            <person name="Barrasa J.M."/>
            <person name="Sanchez-Garcia M."/>
            <person name="Camarero S."/>
            <person name="Miyauchi S."/>
            <person name="Serrano A."/>
            <person name="Linde D."/>
            <person name="Babiker R."/>
            <person name="Drula E."/>
            <person name="Ayuso-Fernandez I."/>
            <person name="Pacheco R."/>
            <person name="Padilla G."/>
            <person name="Ferreira P."/>
            <person name="Barriuso J."/>
            <person name="Kellner H."/>
            <person name="Castanera R."/>
            <person name="Alfaro M."/>
            <person name="Ramirez L."/>
            <person name="Pisabarro A.G."/>
            <person name="Kuo A."/>
            <person name="Tritt A."/>
            <person name="Lipzen A."/>
            <person name="He G."/>
            <person name="Yan M."/>
            <person name="Ng V."/>
            <person name="Cullen D."/>
            <person name="Martin F."/>
            <person name="Rosso M.-N."/>
            <person name="Henrissat B."/>
            <person name="Hibbett D."/>
            <person name="Martinez A.T."/>
            <person name="Grigoriev I.V."/>
        </authorList>
    </citation>
    <scope>NUCLEOTIDE SEQUENCE</scope>
    <source>
        <strain evidence="2">MF-IS2</strain>
    </source>
</reference>
<protein>
    <submittedName>
        <fullName evidence="2">Uncharacterized protein</fullName>
    </submittedName>
</protein>
<proteinExistence type="predicted"/>
<accession>A0A9P5XCY8</accession>
<feature type="region of interest" description="Disordered" evidence="1">
    <location>
        <begin position="277"/>
        <end position="300"/>
    </location>
</feature>
<feature type="compositionally biased region" description="Polar residues" evidence="1">
    <location>
        <begin position="279"/>
        <end position="300"/>
    </location>
</feature>
<evidence type="ECO:0000313" key="3">
    <source>
        <dbReference type="Proteomes" id="UP000807342"/>
    </source>
</evidence>
<keyword evidence="3" id="KW-1185">Reference proteome</keyword>
<evidence type="ECO:0000313" key="2">
    <source>
        <dbReference type="EMBL" id="KAF9449088.1"/>
    </source>
</evidence>
<organism evidence="2 3">
    <name type="scientific">Macrolepiota fuliginosa MF-IS2</name>
    <dbReference type="NCBI Taxonomy" id="1400762"/>
    <lineage>
        <taxon>Eukaryota</taxon>
        <taxon>Fungi</taxon>
        <taxon>Dikarya</taxon>
        <taxon>Basidiomycota</taxon>
        <taxon>Agaricomycotina</taxon>
        <taxon>Agaricomycetes</taxon>
        <taxon>Agaricomycetidae</taxon>
        <taxon>Agaricales</taxon>
        <taxon>Agaricineae</taxon>
        <taxon>Agaricaceae</taxon>
        <taxon>Macrolepiota</taxon>
    </lineage>
</organism>
<name>A0A9P5XCY8_9AGAR</name>
<sequence length="300" mass="32842">MVPVDVEINAWAEMRLPAGRSDATFNPSLNPRCPSMPNLHTMPILADPQNSHINGGHFAGQSIKNNISVAYGQIGKAAQDEVVWISLISALSTRRWPAYGSLSKSIEYIFTIARTNTGIIALRSLPIIYHHYFPTRDYAPWCHPRIHEQFVEDILDWVIPVTGAKDPLSLPQMKGVAGIGKSAIAQTCVGALKEIGQLGAVVDGRDKAARFIPNIVLHRIPRVQGPCQSWGLSRRPKFYVEATFVLPDVAQVTRKTLLSGSRDSDSALNPTSEVAWGTSFDSVTSPRSCGGPQTTIYKRS</sequence>
<dbReference type="AlphaFoldDB" id="A0A9P5XCY8"/>
<dbReference type="EMBL" id="MU151141">
    <property type="protein sequence ID" value="KAF9449088.1"/>
    <property type="molecule type" value="Genomic_DNA"/>
</dbReference>
<comment type="caution">
    <text evidence="2">The sequence shown here is derived from an EMBL/GenBank/DDBJ whole genome shotgun (WGS) entry which is preliminary data.</text>
</comment>
<gene>
    <name evidence="2" type="ORF">P691DRAFT_791672</name>
</gene>
<dbReference type="OrthoDB" id="5106486at2759"/>